<dbReference type="AlphaFoldDB" id="A0A6I6JQN0"/>
<gene>
    <name evidence="2" type="ORF">GM418_02285</name>
</gene>
<dbReference type="Proteomes" id="UP000428260">
    <property type="component" value="Chromosome"/>
</dbReference>
<evidence type="ECO:0000313" key="2">
    <source>
        <dbReference type="EMBL" id="QGY42522.1"/>
    </source>
</evidence>
<keyword evidence="3" id="KW-1185">Reference proteome</keyword>
<evidence type="ECO:0008006" key="4">
    <source>
        <dbReference type="Google" id="ProtNLM"/>
    </source>
</evidence>
<evidence type="ECO:0000313" key="3">
    <source>
        <dbReference type="Proteomes" id="UP000428260"/>
    </source>
</evidence>
<protein>
    <recommendedName>
        <fullName evidence="4">Porin</fullName>
    </recommendedName>
</protein>
<dbReference type="EMBL" id="CP046401">
    <property type="protein sequence ID" value="QGY42522.1"/>
    <property type="molecule type" value="Genomic_DNA"/>
</dbReference>
<dbReference type="RefSeq" id="WP_158862742.1">
    <property type="nucleotide sequence ID" value="NZ_CP046401.1"/>
</dbReference>
<keyword evidence="1" id="KW-0732">Signal</keyword>
<feature type="chain" id="PRO_5026343684" description="Porin" evidence="1">
    <location>
        <begin position="25"/>
        <end position="389"/>
    </location>
</feature>
<organism evidence="2 3">
    <name type="scientific">Maribellus comscasis</name>
    <dbReference type="NCBI Taxonomy" id="2681766"/>
    <lineage>
        <taxon>Bacteria</taxon>
        <taxon>Pseudomonadati</taxon>
        <taxon>Bacteroidota</taxon>
        <taxon>Bacteroidia</taxon>
        <taxon>Marinilabiliales</taxon>
        <taxon>Prolixibacteraceae</taxon>
        <taxon>Maribellus</taxon>
    </lineage>
</organism>
<reference evidence="2 3" key="1">
    <citation type="submission" date="2019-11" db="EMBL/GenBank/DDBJ databases">
        <authorList>
            <person name="Zheng R.K."/>
            <person name="Sun C.M."/>
        </authorList>
    </citation>
    <scope>NUCLEOTIDE SEQUENCE [LARGE SCALE GENOMIC DNA]</scope>
    <source>
        <strain evidence="2 3">WC007</strain>
    </source>
</reference>
<proteinExistence type="predicted"/>
<name>A0A6I6JQN0_9BACT</name>
<dbReference type="KEGG" id="mcos:GM418_02285"/>
<accession>A0A6I6JQN0</accession>
<sequence length="389" mass="44748">MKKVSLKFSTGTFLLLFCVLNISAQEQKAEINDSLLFKGQLSAWTHFNGNNTLPLWSGARYIPQINYEIKNTKAQLVDFEASLNAYGNMGLNPFDSVNTSGKIKPYRLWARYSTHQLEIRAGLQKINFGSASLLRPLMWFDQVDPRDPLRLTDGVWGILGRYYFLNNANIWLWGLFGNNKTKGWEAMPTTENTPEFGGRFQFPVSKGEAALTFHHRSADNFGLEDFDNYYRNIPENRFAFDTKLDITIGLWLETTWINKNKNLGMFTNQEIINLGMDYTFGIGNGLYIVYEQLVAAYDNKPFSFENTVTFSLLNMTYPIGLFDNLSAIVYYDWTNKSAYNFVNWQKQFNKISLYFMGYINPKKYNIPTQGSGEMLFAGSGIQVMLVFNY</sequence>
<evidence type="ECO:0000256" key="1">
    <source>
        <dbReference type="SAM" id="SignalP"/>
    </source>
</evidence>
<feature type="signal peptide" evidence="1">
    <location>
        <begin position="1"/>
        <end position="24"/>
    </location>
</feature>